<dbReference type="RefSeq" id="WP_010902938.1">
    <property type="nucleotide sequence ID" value="NZ_VRYN01000003.1"/>
</dbReference>
<name>A0A4D6GX41_HALS9</name>
<dbReference type="Proteomes" id="UP000296216">
    <property type="component" value="Chromosome"/>
</dbReference>
<proteinExistence type="predicted"/>
<reference evidence="3 5" key="2">
    <citation type="submission" date="2019-07" db="EMBL/GenBank/DDBJ databases">
        <title>Genomic Encyclopedia of Archaeal and Bacterial Type Strains, Phase II (KMG-II): from individual species to whole genera.</title>
        <authorList>
            <person name="Goeker M."/>
        </authorList>
    </citation>
    <scope>NUCLEOTIDE SEQUENCE [LARGE SCALE GENOMIC DNA]</scope>
    <source>
        <strain evidence="3 5">DSM 3754</strain>
    </source>
</reference>
<evidence type="ECO:0000313" key="4">
    <source>
        <dbReference type="Proteomes" id="UP000296216"/>
    </source>
</evidence>
<protein>
    <recommendedName>
        <fullName evidence="1">DUF7511 domain-containing protein</fullName>
    </recommendedName>
</protein>
<reference evidence="2" key="3">
    <citation type="journal article" name="MicrobiologyOpen">
        <title>Whole-genome comparison between the type strain of Halobacterium salinarum (DSM 3754(T)) and the laboratory strains R1 and NRC-1.</title>
        <authorList>
            <person name="Pfeiffer F."/>
            <person name="Losensky G."/>
            <person name="Marchfelder A."/>
            <person name="Habermann B."/>
            <person name="Dyall-Smith M."/>
        </authorList>
    </citation>
    <scope>NUCLEOTIDE SEQUENCE</scope>
    <source>
        <strain evidence="2">91-R6</strain>
    </source>
</reference>
<dbReference type="EMBL" id="CP038631">
    <property type="protein sequence ID" value="QCC45092.1"/>
    <property type="molecule type" value="Genomic_DNA"/>
</dbReference>
<evidence type="ECO:0000259" key="1">
    <source>
        <dbReference type="Pfam" id="PF24351"/>
    </source>
</evidence>
<dbReference type="AlphaFoldDB" id="A0A4D6GX41"/>
<reference evidence="2 4" key="1">
    <citation type="journal article" date="2019" name="Microbiol. Resour. Announc.">
        <title>The Genome Sequence of the Halobacterium salinarum Type Strain Is Closely Related to That of Laboratory Strains NRC-1 and R1.</title>
        <authorList>
            <person name="Pfeiffer F."/>
            <person name="Marchfelder A."/>
            <person name="Habermann B."/>
            <person name="Dyall-Smith M.L."/>
        </authorList>
    </citation>
    <scope>NUCLEOTIDE SEQUENCE [LARGE SCALE GENOMIC DNA]</scope>
    <source>
        <strain evidence="2">91-R6</strain>
        <strain evidence="4">ATCC 33171 / DSM 3754 / JCM 8978 / NBRC 102687 / NCIMB 764 / 91-R6</strain>
    </source>
</reference>
<sequence length="63" mass="6465">MAANSPTCESRPTAGSPLQLTVVRYSDDADRATVTPVSVVDGDVTTTWLSVDAGAVVSLADAR</sequence>
<dbReference type="Pfam" id="PF24351">
    <property type="entry name" value="DUF7511"/>
    <property type="match status" value="1"/>
</dbReference>
<accession>A0A4D6GX41</accession>
<evidence type="ECO:0000313" key="5">
    <source>
        <dbReference type="Proteomes" id="UP000323075"/>
    </source>
</evidence>
<gene>
    <name evidence="3" type="ORF">APQ99_01760</name>
    <name evidence="2" type="ORF">HBSAL_07205</name>
</gene>
<feature type="domain" description="DUF7511" evidence="1">
    <location>
        <begin position="18"/>
        <end position="63"/>
    </location>
</feature>
<evidence type="ECO:0000313" key="3">
    <source>
        <dbReference type="EMBL" id="TYO76203.1"/>
    </source>
</evidence>
<dbReference type="GeneID" id="68694044"/>
<evidence type="ECO:0000313" key="2">
    <source>
        <dbReference type="EMBL" id="QCC45092.1"/>
    </source>
</evidence>
<organism evidence="2 4">
    <name type="scientific">Halobacterium salinarum (strain ATCC 33171 / DSM 3754 / JCM 8978 / NBRC 102687 / NCIMB 764 / 91-R6)</name>
    <dbReference type="NCBI Taxonomy" id="2597657"/>
    <lineage>
        <taxon>Archaea</taxon>
        <taxon>Methanobacteriati</taxon>
        <taxon>Methanobacteriota</taxon>
        <taxon>Stenosarchaea group</taxon>
        <taxon>Halobacteria</taxon>
        <taxon>Halobacteriales</taxon>
        <taxon>Halobacteriaceae</taxon>
        <taxon>Halobacterium</taxon>
    </lineage>
</organism>
<dbReference type="Proteomes" id="UP000323075">
    <property type="component" value="Unassembled WGS sequence"/>
</dbReference>
<dbReference type="EMBL" id="VRYN01000003">
    <property type="protein sequence ID" value="TYO76203.1"/>
    <property type="molecule type" value="Genomic_DNA"/>
</dbReference>
<dbReference type="InterPro" id="IPR055933">
    <property type="entry name" value="DUF7511"/>
</dbReference>